<evidence type="ECO:0000313" key="3">
    <source>
        <dbReference type="EMBL" id="ROO88899.1"/>
    </source>
</evidence>
<dbReference type="RefSeq" id="WP_123668082.1">
    <property type="nucleotide sequence ID" value="NZ_RJKE01000001.1"/>
</dbReference>
<evidence type="ECO:0000259" key="2">
    <source>
        <dbReference type="Pfam" id="PF25835"/>
    </source>
</evidence>
<proteinExistence type="predicted"/>
<protein>
    <recommendedName>
        <fullName evidence="2">SaeA fourth Fn3-like domain-containing protein</fullName>
    </recommendedName>
</protein>
<keyword evidence="4" id="KW-1185">Reference proteome</keyword>
<dbReference type="EMBL" id="RJKE01000001">
    <property type="protein sequence ID" value="ROO88899.1"/>
    <property type="molecule type" value="Genomic_DNA"/>
</dbReference>
<organism evidence="3 4">
    <name type="scientific">Actinocorallia herbida</name>
    <dbReference type="NCBI Taxonomy" id="58109"/>
    <lineage>
        <taxon>Bacteria</taxon>
        <taxon>Bacillati</taxon>
        <taxon>Actinomycetota</taxon>
        <taxon>Actinomycetes</taxon>
        <taxon>Streptosporangiales</taxon>
        <taxon>Thermomonosporaceae</taxon>
        <taxon>Actinocorallia</taxon>
    </lineage>
</organism>
<dbReference type="Proteomes" id="UP000272400">
    <property type="component" value="Unassembled WGS sequence"/>
</dbReference>
<dbReference type="OrthoDB" id="4494375at2"/>
<comment type="caution">
    <text evidence="3">The sequence shown here is derived from an EMBL/GenBank/DDBJ whole genome shotgun (WGS) entry which is preliminary data.</text>
</comment>
<name>A0A3N1D615_9ACTN</name>
<evidence type="ECO:0000256" key="1">
    <source>
        <dbReference type="SAM" id="MobiDB-lite"/>
    </source>
</evidence>
<dbReference type="Pfam" id="PF25835">
    <property type="entry name" value="Fn3_SaeA_5th"/>
    <property type="match status" value="1"/>
</dbReference>
<evidence type="ECO:0000313" key="4">
    <source>
        <dbReference type="Proteomes" id="UP000272400"/>
    </source>
</evidence>
<dbReference type="InterPro" id="IPR058694">
    <property type="entry name" value="Fn3_SaeA_4th"/>
</dbReference>
<gene>
    <name evidence="3" type="ORF">EDD29_6584</name>
</gene>
<dbReference type="AlphaFoldDB" id="A0A3N1D615"/>
<accession>A0A3N1D615</accession>
<feature type="domain" description="SaeA fourth Fn3-like" evidence="2">
    <location>
        <begin position="672"/>
        <end position="750"/>
    </location>
</feature>
<sequence length="857" mass="90638">MSFDDDYKKRVLDPARAAGDQPPEDLRARYALAEPLTPEAVTARVKEVRQCWRRSRGQLKYRRLIDRLEAEHRQLAGVFTAAEQGDLGPLRQRLRGGDERNAQRRAEVRTRLLDAAGTLKLLSPAECEAIGKAGGISAAELNQLLRIDGVEVHEPDPLPAAAPYPGYAKARESLHVLGSRHLLAFLLGSDRIGGVRLFGGVSAGGVPIDPAGAGRALERVAGEWARRPRDTSATHAETVLIALRAALREGFLHDLLAYDFVARLRERRAQRASDAALMDAAVRGLGLETGEARRLVFAIGREGGAPVGPGGRLRELLDAGEAHAAALLAESMPDGDTLPETAEAQGRVASAARLLAEAGDLADRGDADAAWRKLEDAAALAADLPGLRERRRALPPLPPTGVRAAADGERVRVTWTPSASRAGDIAHQVVRRAGRPPADPADGDPVPAADPAPPVNVPLYYAVFAKRGEAVSTGAAAAPVLLRPEPSDVELAAGDGTVTGRWVCPPGASRVAVFRDGVPIPVGREGFTDRAVVNGATHRYEIHAVYPEGQIETTTPGLVLTATPHPLPDPVPEFTAEPHGQDRLLLGFALPEHGLVEALLLDGDPPWPKGALVPVRELRGERVDSTPHARGLVVRPGASGVLLLVTVAGASAAIGAHRRHVDLPVPEGLTAARRGDEVRIGFAWPGDAAAVAVTYEIGDSGAQRVAVTRAAYTAAGGVHLAVPETAAVRIGVAGTSDHAGAVLTGPAATIALGARTVVRYDLAPSGPPWKRELVLTLTPDRPVRLGRLDLVVRDGKVMPHAPGDGENLVSWHDLDLPGETVLRVPLPRRRGPHWLRCFTGDAVDLADPPVRRLQQGA</sequence>
<reference evidence="3 4" key="1">
    <citation type="submission" date="2018-11" db="EMBL/GenBank/DDBJ databases">
        <title>Sequencing the genomes of 1000 actinobacteria strains.</title>
        <authorList>
            <person name="Klenk H.-P."/>
        </authorList>
    </citation>
    <scope>NUCLEOTIDE SEQUENCE [LARGE SCALE GENOMIC DNA]</scope>
    <source>
        <strain evidence="3 4">DSM 44254</strain>
    </source>
</reference>
<feature type="compositionally biased region" description="Basic and acidic residues" evidence="1">
    <location>
        <begin position="1"/>
        <end position="13"/>
    </location>
</feature>
<feature type="region of interest" description="Disordered" evidence="1">
    <location>
        <begin position="1"/>
        <end position="24"/>
    </location>
</feature>